<dbReference type="SUPFAM" id="SSF46785">
    <property type="entry name" value="Winged helix' DNA-binding domain"/>
    <property type="match status" value="1"/>
</dbReference>
<dbReference type="Gene3D" id="1.10.10.10">
    <property type="entry name" value="Winged helix-like DNA-binding domain superfamily/Winged helix DNA-binding domain"/>
    <property type="match status" value="1"/>
</dbReference>
<accession>A0ABP7V2Q8</accession>
<dbReference type="InterPro" id="IPR008920">
    <property type="entry name" value="TF_FadR/GntR_C"/>
</dbReference>
<proteinExistence type="predicted"/>
<organism evidence="5 6">
    <name type="scientific">Actinomadura miaoliensis</name>
    <dbReference type="NCBI Taxonomy" id="430685"/>
    <lineage>
        <taxon>Bacteria</taxon>
        <taxon>Bacillati</taxon>
        <taxon>Actinomycetota</taxon>
        <taxon>Actinomycetes</taxon>
        <taxon>Streptosporangiales</taxon>
        <taxon>Thermomonosporaceae</taxon>
        <taxon>Actinomadura</taxon>
    </lineage>
</organism>
<evidence type="ECO:0000256" key="3">
    <source>
        <dbReference type="ARBA" id="ARBA00023163"/>
    </source>
</evidence>
<keyword evidence="3" id="KW-0804">Transcription</keyword>
<dbReference type="Gene3D" id="1.20.120.530">
    <property type="entry name" value="GntR ligand-binding domain-like"/>
    <property type="match status" value="1"/>
</dbReference>
<dbReference type="InterPro" id="IPR036390">
    <property type="entry name" value="WH_DNA-bd_sf"/>
</dbReference>
<keyword evidence="1" id="KW-0805">Transcription regulation</keyword>
<feature type="domain" description="HTH gntR-type" evidence="4">
    <location>
        <begin position="14"/>
        <end position="81"/>
    </location>
</feature>
<protein>
    <submittedName>
        <fullName evidence="5">GntR family transcriptional regulator</fullName>
    </submittedName>
</protein>
<dbReference type="PANTHER" id="PTHR43537:SF45">
    <property type="entry name" value="GNTR FAMILY REGULATORY PROTEIN"/>
    <property type="match status" value="1"/>
</dbReference>
<dbReference type="SUPFAM" id="SSF48008">
    <property type="entry name" value="GntR ligand-binding domain-like"/>
    <property type="match status" value="1"/>
</dbReference>
<dbReference type="InterPro" id="IPR000524">
    <property type="entry name" value="Tscrpt_reg_HTH_GntR"/>
</dbReference>
<evidence type="ECO:0000313" key="6">
    <source>
        <dbReference type="Proteomes" id="UP001500683"/>
    </source>
</evidence>
<dbReference type="PANTHER" id="PTHR43537">
    <property type="entry name" value="TRANSCRIPTIONAL REGULATOR, GNTR FAMILY"/>
    <property type="match status" value="1"/>
</dbReference>
<dbReference type="InterPro" id="IPR036388">
    <property type="entry name" value="WH-like_DNA-bd_sf"/>
</dbReference>
<dbReference type="Proteomes" id="UP001500683">
    <property type="component" value="Unassembled WGS sequence"/>
</dbReference>
<evidence type="ECO:0000259" key="4">
    <source>
        <dbReference type="PROSITE" id="PS50949"/>
    </source>
</evidence>
<sequence length="228" mass="24678">MAPRPSDRQSLVVESIAGQLYRILCDRITTGVYAPGSRLDPQAVADEFGVSRTPVRDALARLEHDQLIETRPRSGTFVARPGVNDVHEVCQLRKGIEWVATGIAATRMPAGQIADLRAEAVEAAEAIGKGDFGPFFASATRIHREIVAATGNERLVRARASVEPFVAWLRVLGATGPRRAEGSTRRHLQILDAMAARDVAAAQEAAAVHLDEVEEWTVADMQSQAIPL</sequence>
<dbReference type="EMBL" id="BAAAZG010000001">
    <property type="protein sequence ID" value="GAA4058182.1"/>
    <property type="molecule type" value="Genomic_DNA"/>
</dbReference>
<dbReference type="SMART" id="SM00895">
    <property type="entry name" value="FCD"/>
    <property type="match status" value="1"/>
</dbReference>
<dbReference type="Pfam" id="PF00392">
    <property type="entry name" value="GntR"/>
    <property type="match status" value="1"/>
</dbReference>
<keyword evidence="2" id="KW-0238">DNA-binding</keyword>
<reference evidence="6" key="1">
    <citation type="journal article" date="2019" name="Int. J. Syst. Evol. Microbiol.">
        <title>The Global Catalogue of Microorganisms (GCM) 10K type strain sequencing project: providing services to taxonomists for standard genome sequencing and annotation.</title>
        <authorList>
            <consortium name="The Broad Institute Genomics Platform"/>
            <consortium name="The Broad Institute Genome Sequencing Center for Infectious Disease"/>
            <person name="Wu L."/>
            <person name="Ma J."/>
        </authorList>
    </citation>
    <scope>NUCLEOTIDE SEQUENCE [LARGE SCALE GENOMIC DNA]</scope>
    <source>
        <strain evidence="6">JCM 16702</strain>
    </source>
</reference>
<dbReference type="SMART" id="SM00345">
    <property type="entry name" value="HTH_GNTR"/>
    <property type="match status" value="1"/>
</dbReference>
<dbReference type="CDD" id="cd07377">
    <property type="entry name" value="WHTH_GntR"/>
    <property type="match status" value="1"/>
</dbReference>
<dbReference type="RefSeq" id="WP_344940672.1">
    <property type="nucleotide sequence ID" value="NZ_BAAAZG010000001.1"/>
</dbReference>
<comment type="caution">
    <text evidence="5">The sequence shown here is derived from an EMBL/GenBank/DDBJ whole genome shotgun (WGS) entry which is preliminary data.</text>
</comment>
<keyword evidence="6" id="KW-1185">Reference proteome</keyword>
<evidence type="ECO:0000256" key="1">
    <source>
        <dbReference type="ARBA" id="ARBA00023015"/>
    </source>
</evidence>
<gene>
    <name evidence="5" type="ORF">GCM10022214_07910</name>
</gene>
<dbReference type="InterPro" id="IPR011711">
    <property type="entry name" value="GntR_C"/>
</dbReference>
<dbReference type="Pfam" id="PF07729">
    <property type="entry name" value="FCD"/>
    <property type="match status" value="1"/>
</dbReference>
<dbReference type="PROSITE" id="PS50949">
    <property type="entry name" value="HTH_GNTR"/>
    <property type="match status" value="1"/>
</dbReference>
<name>A0ABP7V2Q8_9ACTN</name>
<evidence type="ECO:0000256" key="2">
    <source>
        <dbReference type="ARBA" id="ARBA00023125"/>
    </source>
</evidence>
<evidence type="ECO:0000313" key="5">
    <source>
        <dbReference type="EMBL" id="GAA4058182.1"/>
    </source>
</evidence>